<dbReference type="PROSITE" id="PS00198">
    <property type="entry name" value="4FE4S_FER_1"/>
    <property type="match status" value="2"/>
</dbReference>
<feature type="coiled-coil region" evidence="12">
    <location>
        <begin position="217"/>
        <end position="270"/>
    </location>
</feature>
<evidence type="ECO:0000256" key="4">
    <source>
        <dbReference type="ARBA" id="ARBA00022519"/>
    </source>
</evidence>
<keyword evidence="7" id="KW-1278">Translocase</keyword>
<keyword evidence="8" id="KW-0249">Electron transport</keyword>
<dbReference type="PANTHER" id="PTHR42859:SF3">
    <property type="entry name" value="ION-TRANSLOCATING OXIDOREDUCTASE COMPLEX SUBUNIT B"/>
    <property type="match status" value="1"/>
</dbReference>
<evidence type="ECO:0000256" key="3">
    <source>
        <dbReference type="ARBA" id="ARBA00022485"/>
    </source>
</evidence>
<evidence type="ECO:0000256" key="10">
    <source>
        <dbReference type="ARBA" id="ARBA00023014"/>
    </source>
</evidence>
<keyword evidence="12" id="KW-0175">Coiled coil</keyword>
<dbReference type="Gene3D" id="3.30.70.20">
    <property type="match status" value="1"/>
</dbReference>
<name>A0ABM7LBW6_9PSED</name>
<sequence>MSQVALIQRIDALLPQTQCGKCGHPGCRPYAEGMARGEAINKCPPGGNATIIALADLLQVPTLPLEAPGGQVPPQLAFIREAECIGCTKCIQACPVDAIVGAAKQMHTVIADECTGCELCVAPCPVDCIDILPLAEPAAGEQRQRADQFRHRYEQRNRRLARDEARRLAEREARAARAAQAQARQPVATPTPSDPVQAAIERVKAQKAAAGIQTERQKRLKIEAALARVALAKAEKQLEVYGTSDIAAEVEALRIANAKAQAALEAANESTPTALDQDAYKKAKIAAAMGRTQLAKAEKAFGDEPDAEQRSQLDALRASVAQAEAELDRLQGAQPAAAPTPGMAALKQAKIALLSRRTELRSAEARGAAEAELAPLRQALADAEQALHAAEDASGKAPPDLQRIDKNPIDPALRALKTELAMARAEVSKLERRQPVDDQALARARERLARTQAQLDGHPGA</sequence>
<dbReference type="Pfam" id="PF04060">
    <property type="entry name" value="FeS"/>
    <property type="match status" value="1"/>
</dbReference>
<keyword evidence="5" id="KW-0479">Metal-binding</keyword>
<dbReference type="Proteomes" id="UP001064896">
    <property type="component" value="Chromosome"/>
</dbReference>
<evidence type="ECO:0000259" key="15">
    <source>
        <dbReference type="PROSITE" id="PS51656"/>
    </source>
</evidence>
<gene>
    <name evidence="16" type="ORF">PSm6_35120</name>
</gene>
<dbReference type="NCBIfam" id="NF003475">
    <property type="entry name" value="PRK05113.1"/>
    <property type="match status" value="1"/>
</dbReference>
<keyword evidence="17" id="KW-1185">Reference proteome</keyword>
<evidence type="ECO:0000259" key="14">
    <source>
        <dbReference type="PROSITE" id="PS51379"/>
    </source>
</evidence>
<evidence type="ECO:0000256" key="11">
    <source>
        <dbReference type="ARBA" id="ARBA00023136"/>
    </source>
</evidence>
<dbReference type="Gene3D" id="1.10.15.40">
    <property type="entry name" value="Electron transport complex subunit B, putative Fe-S cluster"/>
    <property type="match status" value="1"/>
</dbReference>
<feature type="region of interest" description="Disordered" evidence="13">
    <location>
        <begin position="172"/>
        <end position="194"/>
    </location>
</feature>
<dbReference type="EMBL" id="AP023081">
    <property type="protein sequence ID" value="BCD87105.1"/>
    <property type="molecule type" value="Genomic_DNA"/>
</dbReference>
<evidence type="ECO:0000256" key="8">
    <source>
        <dbReference type="ARBA" id="ARBA00022982"/>
    </source>
</evidence>
<feature type="compositionally biased region" description="Low complexity" evidence="13">
    <location>
        <begin position="176"/>
        <end position="185"/>
    </location>
</feature>
<keyword evidence="11" id="KW-0472">Membrane</keyword>
<dbReference type="InterPro" id="IPR010207">
    <property type="entry name" value="Elect_transpt_cplx_RnfB/RsxB"/>
</dbReference>
<dbReference type="Pfam" id="PF14697">
    <property type="entry name" value="Fer4_21"/>
    <property type="match status" value="1"/>
</dbReference>
<evidence type="ECO:0008006" key="18">
    <source>
        <dbReference type="Google" id="ProtNLM"/>
    </source>
</evidence>
<keyword evidence="10" id="KW-0411">Iron-sulfur</keyword>
<evidence type="ECO:0000256" key="2">
    <source>
        <dbReference type="ARBA" id="ARBA00022475"/>
    </source>
</evidence>
<keyword evidence="1" id="KW-0813">Transport</keyword>
<evidence type="ECO:0000313" key="17">
    <source>
        <dbReference type="Proteomes" id="UP001064896"/>
    </source>
</evidence>
<dbReference type="PROSITE" id="PS51379">
    <property type="entry name" value="4FE4S_FER_2"/>
    <property type="match status" value="2"/>
</dbReference>
<keyword evidence="3" id="KW-0004">4Fe-4S</keyword>
<accession>A0ABM7LBW6</accession>
<dbReference type="InterPro" id="IPR017900">
    <property type="entry name" value="4Fe4S_Fe_S_CS"/>
</dbReference>
<evidence type="ECO:0000256" key="5">
    <source>
        <dbReference type="ARBA" id="ARBA00022723"/>
    </source>
</evidence>
<dbReference type="InterPro" id="IPR017896">
    <property type="entry name" value="4Fe4S_Fe-S-bd"/>
</dbReference>
<keyword evidence="9" id="KW-0408">Iron</keyword>
<dbReference type="InterPro" id="IPR007202">
    <property type="entry name" value="4Fe-4S_dom"/>
</dbReference>
<feature type="domain" description="4Fe-4S ferredoxin-type" evidence="14">
    <location>
        <begin position="75"/>
        <end position="104"/>
    </location>
</feature>
<evidence type="ECO:0000256" key="6">
    <source>
        <dbReference type="ARBA" id="ARBA00022737"/>
    </source>
</evidence>
<proteinExistence type="predicted"/>
<evidence type="ECO:0000256" key="7">
    <source>
        <dbReference type="ARBA" id="ARBA00022967"/>
    </source>
</evidence>
<dbReference type="InterPro" id="IPR050294">
    <property type="entry name" value="RnfB_subfamily"/>
</dbReference>
<evidence type="ECO:0000256" key="13">
    <source>
        <dbReference type="SAM" id="MobiDB-lite"/>
    </source>
</evidence>
<evidence type="ECO:0000256" key="12">
    <source>
        <dbReference type="SAM" id="Coils"/>
    </source>
</evidence>
<dbReference type="PANTHER" id="PTHR42859">
    <property type="entry name" value="OXIDOREDUCTASE"/>
    <property type="match status" value="1"/>
</dbReference>
<dbReference type="PROSITE" id="PS51656">
    <property type="entry name" value="4FE4S"/>
    <property type="match status" value="1"/>
</dbReference>
<evidence type="ECO:0000256" key="9">
    <source>
        <dbReference type="ARBA" id="ARBA00023004"/>
    </source>
</evidence>
<feature type="coiled-coil region" evidence="12">
    <location>
        <begin position="373"/>
        <end position="433"/>
    </location>
</feature>
<keyword evidence="4" id="KW-0997">Cell inner membrane</keyword>
<dbReference type="SUPFAM" id="SSF54862">
    <property type="entry name" value="4Fe-4S ferredoxins"/>
    <property type="match status" value="1"/>
</dbReference>
<feature type="domain" description="4Fe-4S" evidence="15">
    <location>
        <begin position="2"/>
        <end position="60"/>
    </location>
</feature>
<keyword evidence="2" id="KW-1003">Cell membrane</keyword>
<feature type="domain" description="4Fe-4S ferredoxin-type" evidence="14">
    <location>
        <begin position="105"/>
        <end position="134"/>
    </location>
</feature>
<keyword evidence="6" id="KW-0677">Repeat</keyword>
<dbReference type="NCBIfam" id="TIGR01944">
    <property type="entry name" value="rnfB"/>
    <property type="match status" value="1"/>
</dbReference>
<evidence type="ECO:0000256" key="1">
    <source>
        <dbReference type="ARBA" id="ARBA00022448"/>
    </source>
</evidence>
<organism evidence="16 17">
    <name type="scientific">Pseudomonas solani</name>
    <dbReference type="NCBI Taxonomy" id="2731552"/>
    <lineage>
        <taxon>Bacteria</taxon>
        <taxon>Pseudomonadati</taxon>
        <taxon>Pseudomonadota</taxon>
        <taxon>Gammaproteobacteria</taxon>
        <taxon>Pseudomonadales</taxon>
        <taxon>Pseudomonadaceae</taxon>
        <taxon>Pseudomonas</taxon>
    </lineage>
</organism>
<evidence type="ECO:0000313" key="16">
    <source>
        <dbReference type="EMBL" id="BCD87105.1"/>
    </source>
</evidence>
<protein>
    <recommendedName>
        <fullName evidence="18">Rnf electron transport complex subunit B</fullName>
    </recommendedName>
</protein>
<reference evidence="16" key="1">
    <citation type="submission" date="2020-05" db="EMBL/GenBank/DDBJ databases">
        <title>Complete genome sequence of Pseudomonas sp. Sm006.</title>
        <authorList>
            <person name="Takeuchi K."/>
            <person name="Someya N."/>
        </authorList>
    </citation>
    <scope>NUCLEOTIDE SEQUENCE</scope>
    <source>
        <strain evidence="16">Sm006</strain>
    </source>
</reference>
<feature type="coiled-coil region" evidence="12">
    <location>
        <begin position="306"/>
        <end position="333"/>
    </location>
</feature>